<protein>
    <submittedName>
        <fullName evidence="1">Uncharacterized protein</fullName>
    </submittedName>
</protein>
<comment type="caution">
    <text evidence="1">The sequence shown here is derived from an EMBL/GenBank/DDBJ whole genome shotgun (WGS) entry which is preliminary data.</text>
</comment>
<proteinExistence type="predicted"/>
<organism evidence="1 2">
    <name type="scientific">Roseovarius ramblicola</name>
    <dbReference type="NCBI Taxonomy" id="2022336"/>
    <lineage>
        <taxon>Bacteria</taxon>
        <taxon>Pseudomonadati</taxon>
        <taxon>Pseudomonadota</taxon>
        <taxon>Alphaproteobacteria</taxon>
        <taxon>Rhodobacterales</taxon>
        <taxon>Roseobacteraceae</taxon>
        <taxon>Roseovarius</taxon>
    </lineage>
</organism>
<accession>A0ABV5HZ03</accession>
<gene>
    <name evidence="1" type="ORF">ACFFU4_07840</name>
</gene>
<dbReference type="Proteomes" id="UP001589670">
    <property type="component" value="Unassembled WGS sequence"/>
</dbReference>
<dbReference type="InterPro" id="IPR058120">
    <property type="entry name" value="MADS7"/>
</dbReference>
<name>A0ABV5HZ03_9RHOB</name>
<keyword evidence="2" id="KW-1185">Reference proteome</keyword>
<dbReference type="Pfam" id="PF26611">
    <property type="entry name" value="MAD7"/>
    <property type="match status" value="1"/>
</dbReference>
<reference evidence="1 2" key="1">
    <citation type="submission" date="2024-09" db="EMBL/GenBank/DDBJ databases">
        <authorList>
            <person name="Sun Q."/>
            <person name="Mori K."/>
        </authorList>
    </citation>
    <scope>NUCLEOTIDE SEQUENCE [LARGE SCALE GENOMIC DNA]</scope>
    <source>
        <strain evidence="1 2">CECT 9424</strain>
    </source>
</reference>
<dbReference type="EMBL" id="JBHMEC010000012">
    <property type="protein sequence ID" value="MFB9149655.1"/>
    <property type="molecule type" value="Genomic_DNA"/>
</dbReference>
<sequence>MSNGGVLPPDHIRDGGSPPDMWVQEAIYGHRFREEQKPFMLVLEALLVCLGRFRAGQEMFPGLPGNGSHERIQSQLEMHGPLRFLTFWQIIDEDESMSASNPQERFQKMIEALEQSYPVKGVTHPFSHLGERLGHDPNALKQAVNIVRGYEVDAGSSRRPTARFLNPQGPNLHLSELGRGLSSSPRDFLARGGEMIYLMLNRSNVASDLAVEIQEKFFDDTDPIDRIAQVLSPSENEHRPGSDLGYLPWVTMDSYDRIGRDWLSILRTSSLPRSEILGPLASITALNLFTYFAEAGQKKFETPLHPIPLDMSDGKLADIRKLGRMMLTQHREAIREAVIKYVNDALSKSALWNNCFGANSHPDESVRSHNAREAIEIALRMSFKGDHGTVRTPEEWKQAALDAIGKRQNNDPETILKPLGQAAGFVTSRQRIGPWFSASDRMLEALVLSNVSTPITIDDFAERLHARYGIVIGPIEAKMRLSGMNINAASFRKNINLFEERLSALGMAKRLSDDCAFVSNPFAKREQK</sequence>
<dbReference type="RefSeq" id="WP_377068790.1">
    <property type="nucleotide sequence ID" value="NZ_JBHMEC010000012.1"/>
</dbReference>
<evidence type="ECO:0000313" key="1">
    <source>
        <dbReference type="EMBL" id="MFB9149655.1"/>
    </source>
</evidence>
<evidence type="ECO:0000313" key="2">
    <source>
        <dbReference type="Proteomes" id="UP001589670"/>
    </source>
</evidence>